<accession>A0A0W7WPJ1</accession>
<organism evidence="2 3">
    <name type="scientific">Pseudoponticoccus marisrubri</name>
    <dbReference type="NCBI Taxonomy" id="1685382"/>
    <lineage>
        <taxon>Bacteria</taxon>
        <taxon>Pseudomonadati</taxon>
        <taxon>Pseudomonadota</taxon>
        <taxon>Alphaproteobacteria</taxon>
        <taxon>Rhodobacterales</taxon>
        <taxon>Roseobacteraceae</taxon>
        <taxon>Pseudoponticoccus</taxon>
    </lineage>
</organism>
<dbReference type="RefSeq" id="WP_058860395.1">
    <property type="nucleotide sequence ID" value="NZ_LPXO01000001.1"/>
</dbReference>
<keyword evidence="3" id="KW-1185">Reference proteome</keyword>
<keyword evidence="1" id="KW-0812">Transmembrane</keyword>
<sequence length="228" mass="23889">MRRPEDLTPVEGLGDIVSNLMALFILLTMIVLLARVTAEAAADRPGRLAEADGGDLVARPFDTVTRPAGPVVVTATGFAVLDMPAIRQALAAAGRGGPVEVPGGIFVGAAEGEPTRVRNRGALSGDHALTAVLDIPLNAVPQALAVPGQTPAALVAALRARLPAGAAPDFIVFPDGMARFGPVYRHLSETGVCFRWTAWTRTQTAYTDRANPLRIRPASLMGRRECPA</sequence>
<feature type="transmembrane region" description="Helical" evidence="1">
    <location>
        <begin position="20"/>
        <end position="38"/>
    </location>
</feature>
<dbReference type="STRING" id="1685382.AVJ23_01585"/>
<dbReference type="OrthoDB" id="9842634at2"/>
<evidence type="ECO:0000313" key="2">
    <source>
        <dbReference type="EMBL" id="KUF12449.1"/>
    </source>
</evidence>
<comment type="caution">
    <text evidence="2">The sequence shown here is derived from an EMBL/GenBank/DDBJ whole genome shotgun (WGS) entry which is preliminary data.</text>
</comment>
<proteinExistence type="predicted"/>
<dbReference type="Proteomes" id="UP000054396">
    <property type="component" value="Unassembled WGS sequence"/>
</dbReference>
<dbReference type="AlphaFoldDB" id="A0A0W7WPJ1"/>
<keyword evidence="1" id="KW-0472">Membrane</keyword>
<name>A0A0W7WPJ1_9RHOB</name>
<reference evidence="2 3" key="1">
    <citation type="submission" date="2015-12" db="EMBL/GenBank/DDBJ databases">
        <authorList>
            <person name="Shamseldin A."/>
            <person name="Moawad H."/>
            <person name="Abd El-Rahim W.M."/>
            <person name="Sadowsky M.J."/>
        </authorList>
    </citation>
    <scope>NUCLEOTIDE SEQUENCE [LARGE SCALE GENOMIC DNA]</scope>
    <source>
        <strain evidence="2 3">SJ5A-1</strain>
    </source>
</reference>
<protein>
    <submittedName>
        <fullName evidence="2">Uncharacterized protein</fullName>
    </submittedName>
</protein>
<keyword evidence="1" id="KW-1133">Transmembrane helix</keyword>
<evidence type="ECO:0000256" key="1">
    <source>
        <dbReference type="SAM" id="Phobius"/>
    </source>
</evidence>
<dbReference type="EMBL" id="LPXO01000001">
    <property type="protein sequence ID" value="KUF12449.1"/>
    <property type="molecule type" value="Genomic_DNA"/>
</dbReference>
<evidence type="ECO:0000313" key="3">
    <source>
        <dbReference type="Proteomes" id="UP000054396"/>
    </source>
</evidence>
<gene>
    <name evidence="2" type="ORF">AVJ23_01585</name>
</gene>